<evidence type="ECO:0000313" key="3">
    <source>
        <dbReference type="Proteomes" id="UP001596972"/>
    </source>
</evidence>
<evidence type="ECO:0000259" key="1">
    <source>
        <dbReference type="Pfam" id="PF04149"/>
    </source>
</evidence>
<dbReference type="EMBL" id="JBHTJA010000003">
    <property type="protein sequence ID" value="MFD0899374.1"/>
    <property type="molecule type" value="Genomic_DNA"/>
</dbReference>
<dbReference type="Proteomes" id="UP001596972">
    <property type="component" value="Unassembled WGS sequence"/>
</dbReference>
<protein>
    <submittedName>
        <fullName evidence="2">DUF397 domain-containing protein</fullName>
    </submittedName>
</protein>
<gene>
    <name evidence="2" type="ORF">ACFQ11_03150</name>
</gene>
<organism evidence="2 3">
    <name type="scientific">Actinomadura sediminis</name>
    <dbReference type="NCBI Taxonomy" id="1038904"/>
    <lineage>
        <taxon>Bacteria</taxon>
        <taxon>Bacillati</taxon>
        <taxon>Actinomycetota</taxon>
        <taxon>Actinomycetes</taxon>
        <taxon>Streptosporangiales</taxon>
        <taxon>Thermomonosporaceae</taxon>
        <taxon>Actinomadura</taxon>
    </lineage>
</organism>
<feature type="domain" description="DUF397" evidence="1">
    <location>
        <begin position="11"/>
        <end position="63"/>
    </location>
</feature>
<sequence>MLTLLEGPDVRWRKSTRSKDANTCVEIACNVSAGVGLRDSTDPHGPKLLLDRGAFGALLGAIRSGAHDL</sequence>
<accession>A0ABW3EGC9</accession>
<dbReference type="Pfam" id="PF04149">
    <property type="entry name" value="DUF397"/>
    <property type="match status" value="1"/>
</dbReference>
<name>A0ABW3EGC9_9ACTN</name>
<dbReference type="RefSeq" id="WP_378296221.1">
    <property type="nucleotide sequence ID" value="NZ_JBHTJA010000003.1"/>
</dbReference>
<evidence type="ECO:0000313" key="2">
    <source>
        <dbReference type="EMBL" id="MFD0899374.1"/>
    </source>
</evidence>
<proteinExistence type="predicted"/>
<dbReference type="InterPro" id="IPR007278">
    <property type="entry name" value="DUF397"/>
</dbReference>
<keyword evidence="3" id="KW-1185">Reference proteome</keyword>
<reference evidence="3" key="1">
    <citation type="journal article" date="2019" name="Int. J. Syst. Evol. Microbiol.">
        <title>The Global Catalogue of Microorganisms (GCM) 10K type strain sequencing project: providing services to taxonomists for standard genome sequencing and annotation.</title>
        <authorList>
            <consortium name="The Broad Institute Genomics Platform"/>
            <consortium name="The Broad Institute Genome Sequencing Center for Infectious Disease"/>
            <person name="Wu L."/>
            <person name="Ma J."/>
        </authorList>
    </citation>
    <scope>NUCLEOTIDE SEQUENCE [LARGE SCALE GENOMIC DNA]</scope>
    <source>
        <strain evidence="3">JCM 31202</strain>
    </source>
</reference>
<comment type="caution">
    <text evidence="2">The sequence shown here is derived from an EMBL/GenBank/DDBJ whole genome shotgun (WGS) entry which is preliminary data.</text>
</comment>